<dbReference type="SUPFAM" id="SSF55174">
    <property type="entry name" value="Alpha-L RNA-binding motif"/>
    <property type="match status" value="1"/>
</dbReference>
<dbReference type="Gene3D" id="3.30.2350.10">
    <property type="entry name" value="Pseudouridine synthase"/>
    <property type="match status" value="1"/>
</dbReference>
<dbReference type="PROSITE" id="PS01129">
    <property type="entry name" value="PSI_RLU"/>
    <property type="match status" value="1"/>
</dbReference>
<evidence type="ECO:0000256" key="4">
    <source>
        <dbReference type="ARBA" id="ARBA00036882"/>
    </source>
</evidence>
<dbReference type="Pfam" id="PF00849">
    <property type="entry name" value="PseudoU_synth_2"/>
    <property type="match status" value="1"/>
</dbReference>
<dbReference type="GO" id="GO:0003723">
    <property type="term" value="F:RNA binding"/>
    <property type="evidence" value="ECO:0007669"/>
    <property type="project" value="UniProtKB-KW"/>
</dbReference>
<evidence type="ECO:0000256" key="8">
    <source>
        <dbReference type="RuleBase" id="RU362028"/>
    </source>
</evidence>
<organism evidence="10 11">
    <name type="scientific">Minwuia thermotolerans</name>
    <dbReference type="NCBI Taxonomy" id="2056226"/>
    <lineage>
        <taxon>Bacteria</taxon>
        <taxon>Pseudomonadati</taxon>
        <taxon>Pseudomonadota</taxon>
        <taxon>Alphaproteobacteria</taxon>
        <taxon>Minwuiales</taxon>
        <taxon>Minwuiaceae</taxon>
        <taxon>Minwuia</taxon>
    </lineage>
</organism>
<accession>A0A2M9FZM7</accession>
<dbReference type="InterPro" id="IPR050188">
    <property type="entry name" value="RluA_PseudoU_synthase"/>
</dbReference>
<dbReference type="InterPro" id="IPR002942">
    <property type="entry name" value="S4_RNA-bd"/>
</dbReference>
<evidence type="ECO:0000256" key="5">
    <source>
        <dbReference type="ARBA" id="ARBA00056072"/>
    </source>
</evidence>
<comment type="caution">
    <text evidence="10">The sequence shown here is derived from an EMBL/GenBank/DDBJ whole genome shotgun (WGS) entry which is preliminary data.</text>
</comment>
<dbReference type="NCBIfam" id="TIGR00005">
    <property type="entry name" value="rluA_subfam"/>
    <property type="match status" value="1"/>
</dbReference>
<dbReference type="Proteomes" id="UP000229498">
    <property type="component" value="Unassembled WGS sequence"/>
</dbReference>
<comment type="similarity">
    <text evidence="1 8">Belongs to the pseudouridine synthase RluA family.</text>
</comment>
<comment type="catalytic activity">
    <reaction evidence="8">
        <text>a uridine in RNA = a pseudouridine in RNA</text>
        <dbReference type="Rhea" id="RHEA:48348"/>
        <dbReference type="Rhea" id="RHEA-COMP:12068"/>
        <dbReference type="Rhea" id="RHEA-COMP:12069"/>
        <dbReference type="ChEBI" id="CHEBI:65314"/>
        <dbReference type="ChEBI" id="CHEBI:65315"/>
    </reaction>
</comment>
<dbReference type="GO" id="GO:0160140">
    <property type="term" value="F:23S rRNA pseudouridine(1911/1915/1917) synthase activity"/>
    <property type="evidence" value="ECO:0007669"/>
    <property type="project" value="UniProtKB-EC"/>
</dbReference>
<protein>
    <recommendedName>
        <fullName evidence="8">Pseudouridine synthase</fullName>
        <ecNumber evidence="8">5.4.99.-</ecNumber>
    </recommendedName>
</protein>
<evidence type="ECO:0000256" key="1">
    <source>
        <dbReference type="ARBA" id="ARBA00010876"/>
    </source>
</evidence>
<dbReference type="InterPro" id="IPR006225">
    <property type="entry name" value="PsdUridine_synth_RluC/D"/>
</dbReference>
<keyword evidence="3 8" id="KW-0413">Isomerase</keyword>
<dbReference type="AlphaFoldDB" id="A0A2M9FZM7"/>
<feature type="domain" description="RNA-binding S4" evidence="9">
    <location>
        <begin position="38"/>
        <end position="99"/>
    </location>
</feature>
<evidence type="ECO:0000256" key="6">
    <source>
        <dbReference type="PIRSR" id="PIRSR606225-1"/>
    </source>
</evidence>
<dbReference type="PANTHER" id="PTHR21600">
    <property type="entry name" value="MITOCHONDRIAL RNA PSEUDOURIDINE SYNTHASE"/>
    <property type="match status" value="1"/>
</dbReference>
<dbReference type="SUPFAM" id="SSF55120">
    <property type="entry name" value="Pseudouridine synthase"/>
    <property type="match status" value="1"/>
</dbReference>
<dbReference type="InterPro" id="IPR036986">
    <property type="entry name" value="S4_RNA-bd_sf"/>
</dbReference>
<dbReference type="SMART" id="SM00363">
    <property type="entry name" value="S4"/>
    <property type="match status" value="1"/>
</dbReference>
<keyword evidence="2 7" id="KW-0694">RNA-binding</keyword>
<sequence length="343" mass="37348">MPRTTTTILSTRKLGWSGSDIDESDWLETEIPPDAAGARLDRHLSQVFGDLSRTRLKSLIEQGKVEIDDRTITEPSYRVKPGERVMVAWEPAVEADPEPQTIPLTVLYEDADLIVIDKPAGMVVHPAPGNPDGTLVNALLGHCGDSLSGIGGVRRPGIVHRLDKDTSGVMVAAKTDRAHQGLATLFAEHDIERVYMALVFGAPIRPRGVIEGPIGRDPKDRKRMAVRDGGKAALTHYRVARRFGAAASLLECRLETGRTHQIRVHLAHAGYPVIGDPVYGRRRQAMPKGLDAAGQDAVRALGRQALHAAVLGFRHPVSGETLRFEAPLPEDMRAVIRALDNTV</sequence>
<gene>
    <name evidence="10" type="ORF">CVT23_14850</name>
</gene>
<dbReference type="FunFam" id="3.30.2350.10:FF:000006">
    <property type="entry name" value="Pseudouridine synthase"/>
    <property type="match status" value="1"/>
</dbReference>
<dbReference type="InterPro" id="IPR006224">
    <property type="entry name" value="PsdUridine_synth_RluA-like_CS"/>
</dbReference>
<dbReference type="OrthoDB" id="9807829at2"/>
<dbReference type="InterPro" id="IPR020103">
    <property type="entry name" value="PsdUridine_synth_cat_dom_sf"/>
</dbReference>
<keyword evidence="11" id="KW-1185">Reference proteome</keyword>
<evidence type="ECO:0000256" key="2">
    <source>
        <dbReference type="ARBA" id="ARBA00022884"/>
    </source>
</evidence>
<dbReference type="PANTHER" id="PTHR21600:SF44">
    <property type="entry name" value="RIBOSOMAL LARGE SUBUNIT PSEUDOURIDINE SYNTHASE D"/>
    <property type="match status" value="1"/>
</dbReference>
<dbReference type="CDD" id="cd00165">
    <property type="entry name" value="S4"/>
    <property type="match status" value="1"/>
</dbReference>
<evidence type="ECO:0000256" key="7">
    <source>
        <dbReference type="PROSITE-ProRule" id="PRU00182"/>
    </source>
</evidence>
<dbReference type="InterPro" id="IPR006145">
    <property type="entry name" value="PsdUridine_synth_RsuA/RluA"/>
</dbReference>
<evidence type="ECO:0000259" key="9">
    <source>
        <dbReference type="SMART" id="SM00363"/>
    </source>
</evidence>
<dbReference type="EC" id="5.4.99.-" evidence="8"/>
<dbReference type="Gene3D" id="3.10.290.10">
    <property type="entry name" value="RNA-binding S4 domain"/>
    <property type="match status" value="1"/>
</dbReference>
<dbReference type="CDD" id="cd02869">
    <property type="entry name" value="PseudoU_synth_RluA_like"/>
    <property type="match status" value="1"/>
</dbReference>
<comment type="function">
    <text evidence="5">Responsible for synthesis of pseudouridine from uracil at positions 1911, 1915 and 1917 in 23S ribosomal RNA.</text>
</comment>
<name>A0A2M9FZM7_9PROT</name>
<feature type="active site" evidence="6">
    <location>
        <position position="163"/>
    </location>
</feature>
<evidence type="ECO:0000313" key="10">
    <source>
        <dbReference type="EMBL" id="PJK28905.1"/>
    </source>
</evidence>
<evidence type="ECO:0000313" key="11">
    <source>
        <dbReference type="Proteomes" id="UP000229498"/>
    </source>
</evidence>
<dbReference type="Pfam" id="PF01479">
    <property type="entry name" value="S4"/>
    <property type="match status" value="1"/>
</dbReference>
<comment type="catalytic activity">
    <reaction evidence="4">
        <text>uridine(1911/1915/1917) in 23S rRNA = pseudouridine(1911/1915/1917) in 23S rRNA</text>
        <dbReference type="Rhea" id="RHEA:42524"/>
        <dbReference type="Rhea" id="RHEA-COMP:10097"/>
        <dbReference type="Rhea" id="RHEA-COMP:10098"/>
        <dbReference type="ChEBI" id="CHEBI:65314"/>
        <dbReference type="ChEBI" id="CHEBI:65315"/>
        <dbReference type="EC" id="5.4.99.23"/>
    </reaction>
</comment>
<reference evidence="10 11" key="1">
    <citation type="submission" date="2017-11" db="EMBL/GenBank/DDBJ databases">
        <title>Draft genome sequence of Rhizobiales bacterium SY3-13.</title>
        <authorList>
            <person name="Sun C."/>
        </authorList>
    </citation>
    <scope>NUCLEOTIDE SEQUENCE [LARGE SCALE GENOMIC DNA]</scope>
    <source>
        <strain evidence="10 11">SY3-13</strain>
    </source>
</reference>
<dbReference type="GO" id="GO:0000455">
    <property type="term" value="P:enzyme-directed rRNA pseudouridine synthesis"/>
    <property type="evidence" value="ECO:0007669"/>
    <property type="project" value="TreeGrafter"/>
</dbReference>
<dbReference type="PROSITE" id="PS50889">
    <property type="entry name" value="S4"/>
    <property type="match status" value="1"/>
</dbReference>
<evidence type="ECO:0000256" key="3">
    <source>
        <dbReference type="ARBA" id="ARBA00023235"/>
    </source>
</evidence>
<dbReference type="EMBL" id="PHIG01000038">
    <property type="protein sequence ID" value="PJK28905.1"/>
    <property type="molecule type" value="Genomic_DNA"/>
</dbReference>
<proteinExistence type="inferred from homology"/>